<name>X6LMP1_RETFI</name>
<protein>
    <submittedName>
        <fullName evidence="1">Uncharacterized protein</fullName>
    </submittedName>
</protein>
<sequence>MIFFPFSSSENPFKVLLNEPEKFINQRKPGERLKKETIKTSFTICYCRNQHPFFVKESQIDHKALKCPDPWCGFMIDCINSNSKKITIINGVDEDEKQNEEVSPMIYTLLQFLSHLTILLRDISISRERASDIRKETKHRFLLLSKMTEMKEEILCMALHDLLCEFPQWFNKTYPNELDQIDSQIVDKFERKIEQNYSQFFIDFKKSIFIRRNSVSTSEIDQKIKEKKIMANSSIPQLFLVARIVSSENLLYKFYNNPELPKQYPLLFHTLKSIDDLEYVKCLTGIGQWTKHCHLQFSGILTKKECETKTITSIINDGNNTKYKIFWQQLVKCWNSYLKISKMYILIIVFCKQALQEG</sequence>
<comment type="caution">
    <text evidence="1">The sequence shown here is derived from an EMBL/GenBank/DDBJ whole genome shotgun (WGS) entry which is preliminary data.</text>
</comment>
<accession>X6LMP1</accession>
<proteinExistence type="predicted"/>
<dbReference type="Proteomes" id="UP000023152">
    <property type="component" value="Unassembled WGS sequence"/>
</dbReference>
<dbReference type="AlphaFoldDB" id="X6LMP1"/>
<dbReference type="EMBL" id="ASPP01035917">
    <property type="protein sequence ID" value="ETO02387.1"/>
    <property type="molecule type" value="Genomic_DNA"/>
</dbReference>
<keyword evidence="2" id="KW-1185">Reference proteome</keyword>
<organism evidence="1 2">
    <name type="scientific">Reticulomyxa filosa</name>
    <dbReference type="NCBI Taxonomy" id="46433"/>
    <lineage>
        <taxon>Eukaryota</taxon>
        <taxon>Sar</taxon>
        <taxon>Rhizaria</taxon>
        <taxon>Retaria</taxon>
        <taxon>Foraminifera</taxon>
        <taxon>Monothalamids</taxon>
        <taxon>Reticulomyxidae</taxon>
        <taxon>Reticulomyxa</taxon>
    </lineage>
</organism>
<reference evidence="1 2" key="1">
    <citation type="journal article" date="2013" name="Curr. Biol.">
        <title>The Genome of the Foraminiferan Reticulomyxa filosa.</title>
        <authorList>
            <person name="Glockner G."/>
            <person name="Hulsmann N."/>
            <person name="Schleicher M."/>
            <person name="Noegel A.A."/>
            <person name="Eichinger L."/>
            <person name="Gallinger C."/>
            <person name="Pawlowski J."/>
            <person name="Sierra R."/>
            <person name="Euteneuer U."/>
            <person name="Pillet L."/>
            <person name="Moustafa A."/>
            <person name="Platzer M."/>
            <person name="Groth M."/>
            <person name="Szafranski K."/>
            <person name="Schliwa M."/>
        </authorList>
    </citation>
    <scope>NUCLEOTIDE SEQUENCE [LARGE SCALE GENOMIC DNA]</scope>
</reference>
<evidence type="ECO:0000313" key="1">
    <source>
        <dbReference type="EMBL" id="ETO02387.1"/>
    </source>
</evidence>
<gene>
    <name evidence="1" type="ORF">RFI_35050</name>
</gene>
<evidence type="ECO:0000313" key="2">
    <source>
        <dbReference type="Proteomes" id="UP000023152"/>
    </source>
</evidence>